<name>A0A9X7JIF0_9ACTN</name>
<keyword evidence="2" id="KW-1185">Reference proteome</keyword>
<comment type="caution">
    <text evidence="1">The sequence shown here is derived from an EMBL/GenBank/DDBJ whole genome shotgun (WGS) entry which is preliminary data.</text>
</comment>
<proteinExistence type="predicted"/>
<evidence type="ECO:0000313" key="1">
    <source>
        <dbReference type="EMBL" id="PSJ24061.1"/>
    </source>
</evidence>
<dbReference type="Proteomes" id="UP000242427">
    <property type="component" value="Unassembled WGS sequence"/>
</dbReference>
<dbReference type="OrthoDB" id="4300708at2"/>
<reference evidence="1 2" key="1">
    <citation type="submission" date="2018-03" db="EMBL/GenBank/DDBJ databases">
        <title>Chitinolytic properties of Streptosporangium nondiastaticum TBG75A20.</title>
        <authorList>
            <person name="Gayathri V."/>
            <person name="Shiburaj S."/>
        </authorList>
    </citation>
    <scope>NUCLEOTIDE SEQUENCE [LARGE SCALE GENOMIC DNA]</scope>
    <source>
        <strain evidence="1 2">TBG75A20</strain>
    </source>
</reference>
<dbReference type="EMBL" id="PXWG01000264">
    <property type="protein sequence ID" value="PSJ24061.1"/>
    <property type="molecule type" value="Genomic_DNA"/>
</dbReference>
<sequence length="67" mass="7362">MVAKTAPAWKAARQRMISTPLRAPAEFGAAHLPPRPLGRPRIRGVIVLTVKPFGETLEAPRTLAVWH</sequence>
<gene>
    <name evidence="1" type="ORF">B7P34_35440</name>
</gene>
<evidence type="ECO:0000313" key="2">
    <source>
        <dbReference type="Proteomes" id="UP000242427"/>
    </source>
</evidence>
<protein>
    <submittedName>
        <fullName evidence="1">Uncharacterized protein</fullName>
    </submittedName>
</protein>
<accession>A0A9X7JIF0</accession>
<organism evidence="1 2">
    <name type="scientific">Streptosporangium nondiastaticum</name>
    <dbReference type="NCBI Taxonomy" id="35764"/>
    <lineage>
        <taxon>Bacteria</taxon>
        <taxon>Bacillati</taxon>
        <taxon>Actinomycetota</taxon>
        <taxon>Actinomycetes</taxon>
        <taxon>Streptosporangiales</taxon>
        <taxon>Streptosporangiaceae</taxon>
        <taxon>Streptosporangium</taxon>
    </lineage>
</organism>
<dbReference type="AlphaFoldDB" id="A0A9X7JIF0"/>